<dbReference type="OrthoDB" id="430293at2759"/>
<evidence type="ECO:0000256" key="1">
    <source>
        <dbReference type="SAM" id="MobiDB-lite"/>
    </source>
</evidence>
<dbReference type="GO" id="GO:0035091">
    <property type="term" value="F:phosphatidylinositol binding"/>
    <property type="evidence" value="ECO:0007669"/>
    <property type="project" value="InterPro"/>
</dbReference>
<reference evidence="3 4" key="1">
    <citation type="submission" date="2015-11" db="EMBL/GenBank/DDBJ databases">
        <title>Genomes and virulence difference between two physiological races of Phytophthora nicotianae.</title>
        <authorList>
            <person name="Liu H."/>
            <person name="Ma X."/>
            <person name="Yu H."/>
            <person name="Fang D."/>
            <person name="Li Y."/>
            <person name="Wang X."/>
            <person name="Wang W."/>
            <person name="Dong Y."/>
            <person name="Xiao B."/>
        </authorList>
    </citation>
    <scope>NUCLEOTIDE SEQUENCE [LARGE SCALE GENOMIC DNA]</scope>
    <source>
        <strain evidence="4">race 0</strain>
    </source>
</reference>
<accession>A0A0W8AZ80</accession>
<dbReference type="Proteomes" id="UP000052943">
    <property type="component" value="Unassembled WGS sequence"/>
</dbReference>
<dbReference type="CDD" id="cd06093">
    <property type="entry name" value="PX_domain"/>
    <property type="match status" value="1"/>
</dbReference>
<dbReference type="InterPro" id="IPR001683">
    <property type="entry name" value="PX_dom"/>
</dbReference>
<proteinExistence type="predicted"/>
<protein>
    <recommendedName>
        <fullName evidence="2">PX domain-containing protein</fullName>
    </recommendedName>
</protein>
<dbReference type="Gene3D" id="3.30.1520.10">
    <property type="entry name" value="Phox-like domain"/>
    <property type="match status" value="1"/>
</dbReference>
<evidence type="ECO:0000259" key="2">
    <source>
        <dbReference type="PROSITE" id="PS50195"/>
    </source>
</evidence>
<evidence type="ECO:0000313" key="4">
    <source>
        <dbReference type="Proteomes" id="UP000052943"/>
    </source>
</evidence>
<comment type="caution">
    <text evidence="3">The sequence shown here is derived from an EMBL/GenBank/DDBJ whole genome shotgun (WGS) entry which is preliminary data.</text>
</comment>
<dbReference type="EMBL" id="LNFO01006124">
    <property type="protein sequence ID" value="KUF64612.1"/>
    <property type="molecule type" value="Genomic_DNA"/>
</dbReference>
<gene>
    <name evidence="3" type="ORF">AM587_10016886</name>
</gene>
<dbReference type="SUPFAM" id="SSF64268">
    <property type="entry name" value="PX domain"/>
    <property type="match status" value="1"/>
</dbReference>
<dbReference type="InterPro" id="IPR036871">
    <property type="entry name" value="PX_dom_sf"/>
</dbReference>
<dbReference type="PROSITE" id="PS50195">
    <property type="entry name" value="PX"/>
    <property type="match status" value="1"/>
</dbReference>
<dbReference type="STRING" id="4790.A0A0W8AZ80"/>
<feature type="region of interest" description="Disordered" evidence="1">
    <location>
        <begin position="183"/>
        <end position="212"/>
    </location>
</feature>
<organism evidence="3 4">
    <name type="scientific">Phytophthora nicotianae</name>
    <name type="common">Potato buckeye rot agent</name>
    <name type="synonym">Phytophthora parasitica</name>
    <dbReference type="NCBI Taxonomy" id="4792"/>
    <lineage>
        <taxon>Eukaryota</taxon>
        <taxon>Sar</taxon>
        <taxon>Stramenopiles</taxon>
        <taxon>Oomycota</taxon>
        <taxon>Peronosporomycetes</taxon>
        <taxon>Peronosporales</taxon>
        <taxon>Peronosporaceae</taxon>
        <taxon>Phytophthora</taxon>
    </lineage>
</organism>
<evidence type="ECO:0000313" key="3">
    <source>
        <dbReference type="EMBL" id="KUF64612.1"/>
    </source>
</evidence>
<dbReference type="Pfam" id="PF00787">
    <property type="entry name" value="PX"/>
    <property type="match status" value="1"/>
</dbReference>
<name>A0A0W8AZ80_PHYNI</name>
<feature type="compositionally biased region" description="Low complexity" evidence="1">
    <location>
        <begin position="191"/>
        <end position="201"/>
    </location>
</feature>
<dbReference type="AlphaFoldDB" id="A0A0W8AZ80"/>
<feature type="domain" description="PX" evidence="2">
    <location>
        <begin position="1"/>
        <end position="177"/>
    </location>
</feature>
<sequence>MSSPLLQPRQRPSSGAILQGDFRVEVMGSQESLDLDCGKFYTTDIIAHLNYTCRNIFCAARGLSKMELQRSIRCIFNAEVWWHIAHVARWSTQIWDVVRRYREFCAIDILLREKYPSRAPMFPYLPSKKYIGSSLSADFVDKRQRDLGYYMMSILHSCPLLVQDEIIDSFLDIKRHILERARDESSERRSASTPTHTTTSSNGGLSPMRLQL</sequence>